<dbReference type="RefSeq" id="WP_053936246.1">
    <property type="nucleotide sequence ID" value="NZ_LAQT01000002.1"/>
</dbReference>
<dbReference type="Proteomes" id="UP000037939">
    <property type="component" value="Unassembled WGS sequence"/>
</dbReference>
<name>A0A0N0XMR5_9NEIS</name>
<dbReference type="AlphaFoldDB" id="A0A0N0XMR5"/>
<dbReference type="STRING" id="857265.WG78_02690"/>
<dbReference type="Gene3D" id="3.30.70.60">
    <property type="match status" value="1"/>
</dbReference>
<keyword evidence="2" id="KW-1185">Reference proteome</keyword>
<organism evidence="1 2">
    <name type="scientific">Amantichitinum ursilacus</name>
    <dbReference type="NCBI Taxonomy" id="857265"/>
    <lineage>
        <taxon>Bacteria</taxon>
        <taxon>Pseudomonadati</taxon>
        <taxon>Pseudomonadota</taxon>
        <taxon>Betaproteobacteria</taxon>
        <taxon>Neisseriales</taxon>
        <taxon>Chitinibacteraceae</taxon>
        <taxon>Amantichitinum</taxon>
    </lineage>
</organism>
<evidence type="ECO:0008006" key="3">
    <source>
        <dbReference type="Google" id="ProtNLM"/>
    </source>
</evidence>
<gene>
    <name evidence="1" type="ORF">WG78_02690</name>
</gene>
<protein>
    <recommendedName>
        <fullName evidence="3">Pilus assembly protein, PilO</fullName>
    </recommendedName>
</protein>
<sequence>MNSARLLWWMRQWPRQAGLLGWVGLALMLAGWLIYRQQVVPVSQDLDRREIAIDSARHQLRLAAQASAAAAAAPAPLDTPDQFTDMLRQLTEMANAHHVAITQSEYKSVSEGDGHLMRFGIQFPAQGRYPDLRGLVADLQALPGVRVESLMFSRSQIGDDNLTAQLTLSYLTEVR</sequence>
<evidence type="ECO:0000313" key="2">
    <source>
        <dbReference type="Proteomes" id="UP000037939"/>
    </source>
</evidence>
<dbReference type="InterPro" id="IPR014717">
    <property type="entry name" value="Transl_elong_EF1B/ribsomal_bS6"/>
</dbReference>
<accession>A0A0N0XMR5</accession>
<evidence type="ECO:0000313" key="1">
    <source>
        <dbReference type="EMBL" id="KPC54448.1"/>
    </source>
</evidence>
<reference evidence="1 2" key="1">
    <citation type="submission" date="2015-07" db="EMBL/GenBank/DDBJ databases">
        <title>Draft genome sequence of the Amantichitinum ursilacus IGB-41, a new chitin-degrading bacterium.</title>
        <authorList>
            <person name="Kirstahler P."/>
            <person name="Guenther M."/>
            <person name="Grumaz C."/>
            <person name="Rupp S."/>
            <person name="Zibek S."/>
            <person name="Sohn K."/>
        </authorList>
    </citation>
    <scope>NUCLEOTIDE SEQUENCE [LARGE SCALE GENOMIC DNA]</scope>
    <source>
        <strain evidence="1 2">IGB-41</strain>
    </source>
</reference>
<dbReference type="OrthoDB" id="9096701at2"/>
<dbReference type="EMBL" id="LAQT01000002">
    <property type="protein sequence ID" value="KPC54448.1"/>
    <property type="molecule type" value="Genomic_DNA"/>
</dbReference>
<proteinExistence type="predicted"/>
<comment type="caution">
    <text evidence="1">The sequence shown here is derived from an EMBL/GenBank/DDBJ whole genome shotgun (WGS) entry which is preliminary data.</text>
</comment>